<protein>
    <submittedName>
        <fullName evidence="1">Uncharacterized protein</fullName>
    </submittedName>
</protein>
<accession>A0A6A6RGS9</accession>
<evidence type="ECO:0000313" key="1">
    <source>
        <dbReference type="EMBL" id="KAF2634183.1"/>
    </source>
</evidence>
<gene>
    <name evidence="1" type="ORF">P280DRAFT_474819</name>
</gene>
<dbReference type="EMBL" id="MU006855">
    <property type="protein sequence ID" value="KAF2634183.1"/>
    <property type="molecule type" value="Genomic_DNA"/>
</dbReference>
<name>A0A6A6RGS9_9PLEO</name>
<dbReference type="AlphaFoldDB" id="A0A6A6RGS9"/>
<sequence>MLHFNNLDYYAIPSLPTNFKAPTWLKIELGIFSGRLYFEWDEYDEMLQYFGAPPSASLNKSAQPIERKTFAKKPLTFLHEWLAIRRKGQDFEHTPMGFITTGKPLTQNHPFFSSPAAFQATDATTIATNAVDVEEEDVVEEIDEQDSDDESLVGEGGYQQVLEDHDEEAVFYDAVDHFETKDE</sequence>
<evidence type="ECO:0000313" key="2">
    <source>
        <dbReference type="Proteomes" id="UP000799753"/>
    </source>
</evidence>
<reference evidence="1" key="1">
    <citation type="journal article" date="2020" name="Stud. Mycol.">
        <title>101 Dothideomycetes genomes: a test case for predicting lifestyles and emergence of pathogens.</title>
        <authorList>
            <person name="Haridas S."/>
            <person name="Albert R."/>
            <person name="Binder M."/>
            <person name="Bloem J."/>
            <person name="Labutti K."/>
            <person name="Salamov A."/>
            <person name="Andreopoulos B."/>
            <person name="Baker S."/>
            <person name="Barry K."/>
            <person name="Bills G."/>
            <person name="Bluhm B."/>
            <person name="Cannon C."/>
            <person name="Castanera R."/>
            <person name="Culley D."/>
            <person name="Daum C."/>
            <person name="Ezra D."/>
            <person name="Gonzalez J."/>
            <person name="Henrissat B."/>
            <person name="Kuo A."/>
            <person name="Liang C."/>
            <person name="Lipzen A."/>
            <person name="Lutzoni F."/>
            <person name="Magnuson J."/>
            <person name="Mondo S."/>
            <person name="Nolan M."/>
            <person name="Ohm R."/>
            <person name="Pangilinan J."/>
            <person name="Park H.-J."/>
            <person name="Ramirez L."/>
            <person name="Alfaro M."/>
            <person name="Sun H."/>
            <person name="Tritt A."/>
            <person name="Yoshinaga Y."/>
            <person name="Zwiers L.-H."/>
            <person name="Turgeon B."/>
            <person name="Goodwin S."/>
            <person name="Spatafora J."/>
            <person name="Crous P."/>
            <person name="Grigoriev I."/>
        </authorList>
    </citation>
    <scope>NUCLEOTIDE SEQUENCE</scope>
    <source>
        <strain evidence="1">CBS 473.64</strain>
    </source>
</reference>
<dbReference type="OrthoDB" id="3182339at2759"/>
<keyword evidence="2" id="KW-1185">Reference proteome</keyword>
<proteinExistence type="predicted"/>
<organism evidence="1 2">
    <name type="scientific">Massarina eburnea CBS 473.64</name>
    <dbReference type="NCBI Taxonomy" id="1395130"/>
    <lineage>
        <taxon>Eukaryota</taxon>
        <taxon>Fungi</taxon>
        <taxon>Dikarya</taxon>
        <taxon>Ascomycota</taxon>
        <taxon>Pezizomycotina</taxon>
        <taxon>Dothideomycetes</taxon>
        <taxon>Pleosporomycetidae</taxon>
        <taxon>Pleosporales</taxon>
        <taxon>Massarineae</taxon>
        <taxon>Massarinaceae</taxon>
        <taxon>Massarina</taxon>
    </lineage>
</organism>
<dbReference type="Proteomes" id="UP000799753">
    <property type="component" value="Unassembled WGS sequence"/>
</dbReference>